<dbReference type="EMBL" id="LAZR01018835">
    <property type="protein sequence ID" value="KKL94794.1"/>
    <property type="molecule type" value="Genomic_DNA"/>
</dbReference>
<sequence>MIEFDKEVEWILGRPCFVCGPIAHRLNELGHHIKPHAEEEQAAVIFWMLCLYEKHGVDWRQKVEEELRKNAQA</sequence>
<evidence type="ECO:0000313" key="1">
    <source>
        <dbReference type="EMBL" id="KKL94794.1"/>
    </source>
</evidence>
<name>A0A0F9G7J9_9ZZZZ</name>
<organism evidence="1">
    <name type="scientific">marine sediment metagenome</name>
    <dbReference type="NCBI Taxonomy" id="412755"/>
    <lineage>
        <taxon>unclassified sequences</taxon>
        <taxon>metagenomes</taxon>
        <taxon>ecological metagenomes</taxon>
    </lineage>
</organism>
<comment type="caution">
    <text evidence="1">The sequence shown here is derived from an EMBL/GenBank/DDBJ whole genome shotgun (WGS) entry which is preliminary data.</text>
</comment>
<dbReference type="AlphaFoldDB" id="A0A0F9G7J9"/>
<reference evidence="1" key="1">
    <citation type="journal article" date="2015" name="Nature">
        <title>Complex archaea that bridge the gap between prokaryotes and eukaryotes.</title>
        <authorList>
            <person name="Spang A."/>
            <person name="Saw J.H."/>
            <person name="Jorgensen S.L."/>
            <person name="Zaremba-Niedzwiedzka K."/>
            <person name="Martijn J."/>
            <person name="Lind A.E."/>
            <person name="van Eijk R."/>
            <person name="Schleper C."/>
            <person name="Guy L."/>
            <person name="Ettema T.J."/>
        </authorList>
    </citation>
    <scope>NUCLEOTIDE SEQUENCE</scope>
</reference>
<proteinExistence type="predicted"/>
<accession>A0A0F9G7J9</accession>
<protein>
    <submittedName>
        <fullName evidence="1">Uncharacterized protein</fullName>
    </submittedName>
</protein>
<gene>
    <name evidence="1" type="ORF">LCGC14_1861140</name>
</gene>